<keyword evidence="3" id="KW-1185">Reference proteome</keyword>
<gene>
    <name evidence="2" type="ORF">ZIOFF_050826</name>
</gene>
<dbReference type="AlphaFoldDB" id="A0A8J5FS80"/>
<organism evidence="2 3">
    <name type="scientific">Zingiber officinale</name>
    <name type="common">Ginger</name>
    <name type="synonym">Amomum zingiber</name>
    <dbReference type="NCBI Taxonomy" id="94328"/>
    <lineage>
        <taxon>Eukaryota</taxon>
        <taxon>Viridiplantae</taxon>
        <taxon>Streptophyta</taxon>
        <taxon>Embryophyta</taxon>
        <taxon>Tracheophyta</taxon>
        <taxon>Spermatophyta</taxon>
        <taxon>Magnoliopsida</taxon>
        <taxon>Liliopsida</taxon>
        <taxon>Zingiberales</taxon>
        <taxon>Zingiberaceae</taxon>
        <taxon>Zingiber</taxon>
    </lineage>
</organism>
<dbReference type="Proteomes" id="UP000734854">
    <property type="component" value="Unassembled WGS sequence"/>
</dbReference>
<name>A0A8J5FS80_ZINOF</name>
<evidence type="ECO:0000256" key="1">
    <source>
        <dbReference type="SAM" id="MobiDB-lite"/>
    </source>
</evidence>
<comment type="caution">
    <text evidence="2">The sequence shown here is derived from an EMBL/GenBank/DDBJ whole genome shotgun (WGS) entry which is preliminary data.</text>
</comment>
<evidence type="ECO:0000313" key="3">
    <source>
        <dbReference type="Proteomes" id="UP000734854"/>
    </source>
</evidence>
<proteinExistence type="predicted"/>
<accession>A0A8J5FS80</accession>
<protein>
    <submittedName>
        <fullName evidence="2">Uncharacterized protein</fullName>
    </submittedName>
</protein>
<evidence type="ECO:0000313" key="2">
    <source>
        <dbReference type="EMBL" id="KAG6489551.1"/>
    </source>
</evidence>
<dbReference type="EMBL" id="JACMSC010000014">
    <property type="protein sequence ID" value="KAG6489551.1"/>
    <property type="molecule type" value="Genomic_DNA"/>
</dbReference>
<reference evidence="2 3" key="1">
    <citation type="submission" date="2020-08" db="EMBL/GenBank/DDBJ databases">
        <title>Plant Genome Project.</title>
        <authorList>
            <person name="Zhang R.-G."/>
        </authorList>
    </citation>
    <scope>NUCLEOTIDE SEQUENCE [LARGE SCALE GENOMIC DNA]</scope>
    <source>
        <tissue evidence="2">Rhizome</tissue>
    </source>
</reference>
<feature type="region of interest" description="Disordered" evidence="1">
    <location>
        <begin position="1"/>
        <end position="34"/>
    </location>
</feature>
<sequence>MSTPPNLRSPKMDLPLSSRSFPPLHGLPSTKSREVSSSLVRHNLAGPIHDTGGCRKSYRAPFVVETPSIALCRRCRKGGVITREGSKVAHLWIWAESLPLEVIGSIPSLPWYAATHFITDTGLSSSCYSISHHSAESSLRRSRPAVSIATT</sequence>